<keyword evidence="6" id="KW-1185">Reference proteome</keyword>
<keyword evidence="1" id="KW-0067">ATP-binding</keyword>
<organism evidence="5 6">
    <name type="scientific">Natranaerobius trueperi</name>
    <dbReference type="NCBI Taxonomy" id="759412"/>
    <lineage>
        <taxon>Bacteria</taxon>
        <taxon>Bacillati</taxon>
        <taxon>Bacillota</taxon>
        <taxon>Clostridia</taxon>
        <taxon>Natranaerobiales</taxon>
        <taxon>Natranaerobiaceae</taxon>
        <taxon>Natranaerobius</taxon>
    </lineage>
</organism>
<dbReference type="InterPro" id="IPR046840">
    <property type="entry name" value="SpoIVA_C"/>
</dbReference>
<dbReference type="InterPro" id="IPR046841">
    <property type="entry name" value="SpoIVA_middle"/>
</dbReference>
<protein>
    <recommendedName>
        <fullName evidence="1">Stage IV sporulation protein A</fullName>
        <ecNumber evidence="1">3.6.1.-</ecNumber>
    </recommendedName>
    <alternativeName>
        <fullName evidence="1">Coat morphogenetic protein SpoIVA</fullName>
    </alternativeName>
</protein>
<feature type="domain" description="Sporulation stage IV protein A C-terminal" evidence="4">
    <location>
        <begin position="417"/>
        <end position="492"/>
    </location>
</feature>
<keyword evidence="1" id="KW-0963">Cytoplasm</keyword>
<accession>A0A226BX99</accession>
<dbReference type="SUPFAM" id="SSF52540">
    <property type="entry name" value="P-loop containing nucleoside triphosphate hydrolases"/>
    <property type="match status" value="1"/>
</dbReference>
<dbReference type="PIRSF" id="PIRSF007466">
    <property type="entry name" value="SpoIVA"/>
    <property type="match status" value="1"/>
</dbReference>
<evidence type="ECO:0000259" key="3">
    <source>
        <dbReference type="Pfam" id="PF20438"/>
    </source>
</evidence>
<gene>
    <name evidence="5" type="primary">spoIVA</name>
    <name evidence="5" type="ORF">CDO51_11265</name>
</gene>
<comment type="caution">
    <text evidence="5">The sequence shown here is derived from an EMBL/GenBank/DDBJ whole genome shotgun (WGS) entry which is preliminary data.</text>
</comment>
<dbReference type="Pfam" id="PF20439">
    <property type="entry name" value="SpoIVA_C"/>
    <property type="match status" value="1"/>
</dbReference>
<comment type="catalytic activity">
    <reaction evidence="1">
        <text>ATP + H2O = ADP + phosphate + H(+)</text>
        <dbReference type="Rhea" id="RHEA:13065"/>
        <dbReference type="ChEBI" id="CHEBI:15377"/>
        <dbReference type="ChEBI" id="CHEBI:15378"/>
        <dbReference type="ChEBI" id="CHEBI:30616"/>
        <dbReference type="ChEBI" id="CHEBI:43474"/>
        <dbReference type="ChEBI" id="CHEBI:456216"/>
    </reaction>
</comment>
<dbReference type="GO" id="GO:0005524">
    <property type="term" value="F:ATP binding"/>
    <property type="evidence" value="ECO:0007669"/>
    <property type="project" value="UniProtKB-KW"/>
</dbReference>
<dbReference type="Pfam" id="PF20438">
    <property type="entry name" value="SpoIVA_middle"/>
    <property type="match status" value="1"/>
</dbReference>
<dbReference type="GO" id="GO:0030435">
    <property type="term" value="P:sporulation resulting in formation of a cellular spore"/>
    <property type="evidence" value="ECO:0007669"/>
    <property type="project" value="UniProtKB-KW"/>
</dbReference>
<dbReference type="OrthoDB" id="9761464at2"/>
<proteinExistence type="predicted"/>
<name>A0A226BX99_9FIRM</name>
<keyword evidence="1" id="KW-0547">Nucleotide-binding</keyword>
<feature type="domain" description="Stage IV sporulation protein A middle" evidence="3">
    <location>
        <begin position="238"/>
        <end position="416"/>
    </location>
</feature>
<dbReference type="AlphaFoldDB" id="A0A226BX99"/>
<keyword evidence="1" id="KW-0749">Sporulation</keyword>
<dbReference type="EC" id="3.6.1.-" evidence="1"/>
<reference evidence="5 6" key="1">
    <citation type="submission" date="2017-06" db="EMBL/GenBank/DDBJ databases">
        <title>Draft Genome Sequence of Natranaerobius trueperi halophilic, alkalithermophilic bacteria from soda lakes.</title>
        <authorList>
            <person name="Zhao B."/>
        </authorList>
    </citation>
    <scope>NUCLEOTIDE SEQUENCE [LARGE SCALE GENOMIC DNA]</scope>
    <source>
        <strain evidence="5 6">DSM 18760</strain>
    </source>
</reference>
<keyword evidence="1" id="KW-0378">Hydrolase</keyword>
<dbReference type="InterPro" id="IPR027417">
    <property type="entry name" value="P-loop_NTPase"/>
</dbReference>
<dbReference type="Pfam" id="PF09547">
    <property type="entry name" value="SpoIVA_ATPase"/>
    <property type="match status" value="1"/>
</dbReference>
<evidence type="ECO:0000313" key="6">
    <source>
        <dbReference type="Proteomes" id="UP000214588"/>
    </source>
</evidence>
<dbReference type="RefSeq" id="WP_089024354.1">
    <property type="nucleotide sequence ID" value="NZ_NIQC01000032.1"/>
</dbReference>
<evidence type="ECO:0000256" key="1">
    <source>
        <dbReference type="PIRNR" id="PIRNR007466"/>
    </source>
</evidence>
<comment type="subcellular location">
    <subcellularLocation>
        <location evidence="1">Cytoplasm</location>
    </subcellularLocation>
</comment>
<evidence type="ECO:0000259" key="4">
    <source>
        <dbReference type="Pfam" id="PF20439"/>
    </source>
</evidence>
<comment type="function">
    <text evidence="1">ATPase. Has a role at an early stage in the morphogenesis of the spore coat.</text>
</comment>
<dbReference type="Gene3D" id="3.40.50.300">
    <property type="entry name" value="P-loop containing nucleotide triphosphate hydrolases"/>
    <property type="match status" value="1"/>
</dbReference>
<dbReference type="GO" id="GO:0005737">
    <property type="term" value="C:cytoplasm"/>
    <property type="evidence" value="ECO:0007669"/>
    <property type="project" value="UniProtKB-SubCell"/>
</dbReference>
<dbReference type="GO" id="GO:0016887">
    <property type="term" value="F:ATP hydrolysis activity"/>
    <property type="evidence" value="ECO:0007669"/>
    <property type="project" value="InterPro"/>
</dbReference>
<dbReference type="InterPro" id="IPR014201">
    <property type="entry name" value="Spore_IV_A"/>
</dbReference>
<evidence type="ECO:0000313" key="5">
    <source>
        <dbReference type="EMBL" id="OWZ82954.1"/>
    </source>
</evidence>
<dbReference type="InterPro" id="IPR046842">
    <property type="entry name" value="SpoIVA_ATPase"/>
</dbReference>
<feature type="domain" description="Stage IV sporulation protein A ATPase" evidence="2">
    <location>
        <begin position="1"/>
        <end position="237"/>
    </location>
</feature>
<dbReference type="Proteomes" id="UP000214588">
    <property type="component" value="Unassembled WGS sequence"/>
</dbReference>
<dbReference type="NCBIfam" id="TIGR02836">
    <property type="entry name" value="spore_IV_A"/>
    <property type="match status" value="1"/>
</dbReference>
<evidence type="ECO:0000259" key="2">
    <source>
        <dbReference type="Pfam" id="PF09547"/>
    </source>
</evidence>
<sequence length="492" mass="55749">MNKFDLYEDIAKRTEGDIYLGLVGPVRTGKSTFIKKFMEMIVMPYIQDTNQLERARDELPQSSGGKTIMTTEPKFIPDEAVEITIGDNISMRVKMVDCVGYMVDGAIGYEDEEGPRMVSTPWFEEEISFEEAAEIGTQKVIQEHSTMGVVVTTDGTITGIERENYLQAEEQVIEELKDIGKPFVVVLNSIDPFGEEALEIKEELAEKYNVPVIPVNVLEMQEDEINQILQEVLYEFPVKEVSINLPNWVEELETDHWLRGSFETSIRESIEKVTRLRDINSVVNDLEEVEYSEQVDLEQMDLGTGHAVIDILAPDHLFEQILSEISGEEIESKGDLLRIFKDFAYAKSEYDKVEEALSTVKEDGYGVVPPSLDEMTLEEPEIVRHGNRFGVRLKASAPSIHMVRVNVQSEFSPIVGTEKQSEDLVNYIMEEFEENPEKIWERDIFGKSLHSVVQDGIGKKLDNMPPNAREKLKETLEKVINEGSGGLIAIIL</sequence>
<dbReference type="EMBL" id="NIQC01000032">
    <property type="protein sequence ID" value="OWZ82954.1"/>
    <property type="molecule type" value="Genomic_DNA"/>
</dbReference>